<evidence type="ECO:0000256" key="2">
    <source>
        <dbReference type="ARBA" id="ARBA00023043"/>
    </source>
</evidence>
<dbReference type="PROSITE" id="PS50088">
    <property type="entry name" value="ANK_REPEAT"/>
    <property type="match status" value="2"/>
</dbReference>
<dbReference type="PRINTS" id="PR01415">
    <property type="entry name" value="ANKYRIN"/>
</dbReference>
<feature type="repeat" description="ANK" evidence="3">
    <location>
        <begin position="106"/>
        <end position="129"/>
    </location>
</feature>
<dbReference type="PANTHER" id="PTHR24174">
    <property type="entry name" value="ANKYRIN REPEAT AND STERILE ALPHA MOTIF DOMAIN-CONTAINING PROTEIN 1"/>
    <property type="match status" value="1"/>
</dbReference>
<keyword evidence="1" id="KW-0677">Repeat</keyword>
<dbReference type="AlphaFoldDB" id="A0A8S1AZD9"/>
<dbReference type="GO" id="GO:0005829">
    <property type="term" value="C:cytosol"/>
    <property type="evidence" value="ECO:0007669"/>
    <property type="project" value="TreeGrafter"/>
</dbReference>
<dbReference type="PANTHER" id="PTHR24174:SF1">
    <property type="entry name" value="IP14385P"/>
    <property type="match status" value="1"/>
</dbReference>
<evidence type="ECO:0000256" key="3">
    <source>
        <dbReference type="PROSITE-ProRule" id="PRU00023"/>
    </source>
</evidence>
<gene>
    <name evidence="4" type="ORF">APLA_LOCUS13695</name>
</gene>
<dbReference type="InterPro" id="IPR036770">
    <property type="entry name" value="Ankyrin_rpt-contain_sf"/>
</dbReference>
<feature type="repeat" description="ANK" evidence="3">
    <location>
        <begin position="142"/>
        <end position="174"/>
    </location>
</feature>
<reference evidence="4 5" key="1">
    <citation type="submission" date="2020-04" db="EMBL/GenBank/DDBJ databases">
        <authorList>
            <person name="Wallbank WR R."/>
            <person name="Pardo Diaz C."/>
            <person name="Kozak K."/>
            <person name="Martin S."/>
            <person name="Jiggins C."/>
            <person name="Moest M."/>
            <person name="Warren A I."/>
            <person name="Byers J.R.P. K."/>
            <person name="Montejo-Kovacevich G."/>
            <person name="Yen C E."/>
        </authorList>
    </citation>
    <scope>NUCLEOTIDE SEQUENCE [LARGE SCALE GENOMIC DNA]</scope>
</reference>
<dbReference type="PROSITE" id="PS50297">
    <property type="entry name" value="ANK_REP_REGION"/>
    <property type="match status" value="2"/>
</dbReference>
<dbReference type="InterPro" id="IPR002110">
    <property type="entry name" value="Ankyrin_rpt"/>
</dbReference>
<name>A0A8S1AZD9_ARCPL</name>
<dbReference type="SUPFAM" id="SSF48403">
    <property type="entry name" value="Ankyrin repeat"/>
    <property type="match status" value="1"/>
</dbReference>
<dbReference type="InterPro" id="IPR033635">
    <property type="entry name" value="ANKS1/Caskin"/>
</dbReference>
<protein>
    <submittedName>
        <fullName evidence="4">Uncharacterized protein</fullName>
    </submittedName>
</protein>
<organism evidence="4 5">
    <name type="scientific">Arctia plantaginis</name>
    <name type="common">Wood tiger moth</name>
    <name type="synonym">Phalaena plantaginis</name>
    <dbReference type="NCBI Taxonomy" id="874455"/>
    <lineage>
        <taxon>Eukaryota</taxon>
        <taxon>Metazoa</taxon>
        <taxon>Ecdysozoa</taxon>
        <taxon>Arthropoda</taxon>
        <taxon>Hexapoda</taxon>
        <taxon>Insecta</taxon>
        <taxon>Pterygota</taxon>
        <taxon>Neoptera</taxon>
        <taxon>Endopterygota</taxon>
        <taxon>Lepidoptera</taxon>
        <taxon>Glossata</taxon>
        <taxon>Ditrysia</taxon>
        <taxon>Noctuoidea</taxon>
        <taxon>Erebidae</taxon>
        <taxon>Arctiinae</taxon>
        <taxon>Arctia</taxon>
    </lineage>
</organism>
<comment type="caution">
    <text evidence="4">The sequence shown here is derived from an EMBL/GenBank/DDBJ whole genome shotgun (WGS) entry which is preliminary data.</text>
</comment>
<evidence type="ECO:0000256" key="1">
    <source>
        <dbReference type="ARBA" id="ARBA00022737"/>
    </source>
</evidence>
<dbReference type="Gene3D" id="1.25.40.20">
    <property type="entry name" value="Ankyrin repeat-containing domain"/>
    <property type="match status" value="1"/>
</dbReference>
<dbReference type="Proteomes" id="UP000494256">
    <property type="component" value="Unassembled WGS sequence"/>
</dbReference>
<dbReference type="EMBL" id="CADEBD010000360">
    <property type="protein sequence ID" value="CAB3251638.1"/>
    <property type="molecule type" value="Genomic_DNA"/>
</dbReference>
<evidence type="ECO:0000313" key="4">
    <source>
        <dbReference type="EMBL" id="CAB3251638.1"/>
    </source>
</evidence>
<dbReference type="Pfam" id="PF12796">
    <property type="entry name" value="Ank_2"/>
    <property type="match status" value="1"/>
</dbReference>
<accession>A0A8S1AZD9</accession>
<dbReference type="SMART" id="SM00248">
    <property type="entry name" value="ANK"/>
    <property type="match status" value="2"/>
</dbReference>
<proteinExistence type="predicted"/>
<keyword evidence="2 3" id="KW-0040">ANK repeat</keyword>
<dbReference type="OrthoDB" id="6746758at2759"/>
<evidence type="ECO:0000313" key="5">
    <source>
        <dbReference type="Proteomes" id="UP000494256"/>
    </source>
</evidence>
<sequence length="191" mass="21265">MGGSDITVKCCGYKNNLDLHFSDVRYSVKRSWIKTKKFSNKMFSTDSLRRGAGPKCQDDNGIRHYIPLLNFWPQMCTGIFNYIFFLRDIVHTLLEMGASPCTVDKKGATPLHLAAFKGDAEAVGMLLEHHNPPVNVDQLTHDGDSALLIAAQFGFTSVVSQLIARGADVTIKNVTVTARSTWLRIMESTRL</sequence>